<reference evidence="2" key="1">
    <citation type="journal article" date="2009" name="PLoS Genet.">
        <title>Organised genome dynamics in the Escherichia coli species results in highly diverse adaptive paths.</title>
        <authorList>
            <person name="Touchon M."/>
            <person name="Hoede C."/>
            <person name="Tenaillon O."/>
            <person name="Barbe V."/>
            <person name="Baeriswyl S."/>
            <person name="Bidet P."/>
            <person name="Bingen E."/>
            <person name="Bonacorsi S."/>
            <person name="Bouchier C."/>
            <person name="Bouvet O."/>
            <person name="Calteau A."/>
            <person name="Chiapello H."/>
            <person name="Clermont O."/>
            <person name="Cruveiller S."/>
            <person name="Danchin A."/>
            <person name="Diard M."/>
            <person name="Dossat C."/>
            <person name="Karoui M.E."/>
            <person name="Frapy E."/>
            <person name="Garry L."/>
            <person name="Ghigo J.M."/>
            <person name="Gilles A.M."/>
            <person name="Johnson J."/>
            <person name="Le Bouguenec C."/>
            <person name="Lescat M."/>
            <person name="Mangenot S."/>
            <person name="Martinez-Jehanne V."/>
            <person name="Matic I."/>
            <person name="Nassif X."/>
            <person name="Oztas S."/>
            <person name="Petit M.A."/>
            <person name="Pichon C."/>
            <person name="Rouy Z."/>
            <person name="Ruf C.S."/>
            <person name="Schneider D."/>
            <person name="Tourret J."/>
            <person name="Vacherie B."/>
            <person name="Vallenet D."/>
            <person name="Medigue C."/>
            <person name="Rocha E.P.C."/>
            <person name="Denamur E."/>
        </authorList>
    </citation>
    <scope>NUCLEOTIDE SEQUENCE [LARGE SCALE GENOMIC DNA]</scope>
    <source>
        <strain evidence="2">ATCC 35469 / DSM 13698 / BCRC 15582 / CCUG 18766 / IAM 14443 / JCM 21226 / LMG 7866 / NBRC 102419 / NCTC 12128 / CDC 0568-73</strain>
    </source>
</reference>
<dbReference type="Proteomes" id="UP000000745">
    <property type="component" value="Chromosome"/>
</dbReference>
<dbReference type="EMBL" id="CU928158">
    <property type="protein sequence ID" value="CAQ88942.1"/>
    <property type="molecule type" value="Genomic_DNA"/>
</dbReference>
<keyword evidence="2" id="KW-1185">Reference proteome</keyword>
<sequence length="51" mass="5667">MINASLLNIPALKDYRASSRVQFNQQLLQVVITHVPSVKDEIVGLMNTTQA</sequence>
<dbReference type="HOGENOM" id="CLU_197592_0_0_6"/>
<organism evidence="1 2">
    <name type="scientific">Escherichia fergusonii (strain ATCC 35469 / DSM 13698 / CCUG 18766 / IAM 14443 / JCM 21226 / LMG 7866 / NBRC 102419 / NCTC 12128 / CDC 0568-73)</name>
    <dbReference type="NCBI Taxonomy" id="585054"/>
    <lineage>
        <taxon>Bacteria</taxon>
        <taxon>Pseudomonadati</taxon>
        <taxon>Pseudomonadota</taxon>
        <taxon>Gammaproteobacteria</taxon>
        <taxon>Enterobacterales</taxon>
        <taxon>Enterobacteriaceae</taxon>
        <taxon>Escherichia</taxon>
    </lineage>
</organism>
<proteinExistence type="predicted"/>
<protein>
    <submittedName>
        <fullName evidence="1">Protein PTS enzyme II homolog malI regulated</fullName>
        <ecNumber evidence="1">2.7.1.69</ecNumber>
    </submittedName>
</protein>
<evidence type="ECO:0000313" key="1">
    <source>
        <dbReference type="EMBL" id="CAQ88942.1"/>
    </source>
</evidence>
<dbReference type="AlphaFoldDB" id="B7LQP9"/>
<dbReference type="EC" id="2.7.1.69" evidence="1"/>
<name>B7LQP9_ESCF3</name>
<dbReference type="OrthoDB" id="92465at2"/>
<gene>
    <name evidence="1" type="ordered locus">EFER_1422</name>
</gene>
<dbReference type="KEGG" id="efe:EFER_1422"/>
<evidence type="ECO:0000313" key="2">
    <source>
        <dbReference type="Proteomes" id="UP000000745"/>
    </source>
</evidence>
<accession>B7LQP9</accession>
<keyword evidence="1" id="KW-0808">Transferase</keyword>
<dbReference type="GO" id="GO:0016740">
    <property type="term" value="F:transferase activity"/>
    <property type="evidence" value="ECO:0007669"/>
    <property type="project" value="UniProtKB-KW"/>
</dbReference>